<evidence type="ECO:0000313" key="4">
    <source>
        <dbReference type="Proteomes" id="UP001059672"/>
    </source>
</evidence>
<dbReference type="Proteomes" id="UP001059672">
    <property type="component" value="Chromosome"/>
</dbReference>
<dbReference type="SMART" id="SM01126">
    <property type="entry name" value="DDE_Tnp_IS1595"/>
    <property type="match status" value="1"/>
</dbReference>
<name>A0ABY5H9A7_9PSED</name>
<accession>A0ABY5H9A7</accession>
<protein>
    <submittedName>
        <fullName evidence="3">IS1595 family transposase</fullName>
    </submittedName>
</protein>
<dbReference type="EMBL" id="CP073346">
    <property type="protein sequence ID" value="UTW08926.1"/>
    <property type="molecule type" value="Genomic_DNA"/>
</dbReference>
<feature type="region of interest" description="Disordered" evidence="1">
    <location>
        <begin position="157"/>
        <end position="179"/>
    </location>
</feature>
<sequence>MDTQAFHHWLAQLSQLSTQQHSTLLRALQNPPATEVLDCLPALQRCPHCPTSAKQLSPWGWSRGLRRYRCRSCRRTCTALSATGLARLHYPERWKDYAQALIDGLSVRKAAQACGISKNTALLWRHRFLAAAAEHHATHEAGIVEVDETFFLESFKDQRQLPRPPRKRGGGGGVTRGTGKDQIPVMVVRDREGHTADFKLAKLDANHVREALMPLIDREAVLCSDGAAVYASFARTQGTTHQVVHARPGQRVRQGAFHIQNVNAYHSRLTSWMARFHGVATRYLPNYLGWRRMLGLYQRSIRPVHCIQEAVGRTLQHAIGT</sequence>
<dbReference type="PANTHER" id="PTHR33293">
    <property type="entry name" value="INSERTION ELEMENT IS1 1 PROTEIN INSB-RELATED"/>
    <property type="match status" value="1"/>
</dbReference>
<proteinExistence type="predicted"/>
<organism evidence="3 4">
    <name type="scientific">Pseudomonas benzenivorans</name>
    <dbReference type="NCBI Taxonomy" id="556533"/>
    <lineage>
        <taxon>Bacteria</taxon>
        <taxon>Pseudomonadati</taxon>
        <taxon>Pseudomonadota</taxon>
        <taxon>Gammaproteobacteria</taxon>
        <taxon>Pseudomonadales</taxon>
        <taxon>Pseudomonadaceae</taxon>
        <taxon>Pseudomonas</taxon>
    </lineage>
</organism>
<dbReference type="Pfam" id="PF12762">
    <property type="entry name" value="DDE_Tnp_IS1595"/>
    <property type="match status" value="1"/>
</dbReference>
<gene>
    <name evidence="3" type="ORF">KDW96_06345</name>
</gene>
<dbReference type="Pfam" id="PF13384">
    <property type="entry name" value="HTH_23"/>
    <property type="match status" value="1"/>
</dbReference>
<dbReference type="InterPro" id="IPR051354">
    <property type="entry name" value="Transposase_27_IS1"/>
</dbReference>
<dbReference type="InterPro" id="IPR024445">
    <property type="entry name" value="Tnp_ISXO2-like"/>
</dbReference>
<evidence type="ECO:0000259" key="2">
    <source>
        <dbReference type="SMART" id="SM01126"/>
    </source>
</evidence>
<reference evidence="3" key="1">
    <citation type="submission" date="2021-04" db="EMBL/GenBank/DDBJ databases">
        <title>Oceanospirillales bacteria with DddD are important DMSP degraders in coastal seawater.</title>
        <authorList>
            <person name="Liu J."/>
        </authorList>
    </citation>
    <scope>NUCLEOTIDE SEQUENCE</scope>
    <source>
        <strain evidence="3">D13-4</strain>
    </source>
</reference>
<dbReference type="RefSeq" id="WP_255839602.1">
    <property type="nucleotide sequence ID" value="NZ_CP073346.1"/>
</dbReference>
<evidence type="ECO:0000256" key="1">
    <source>
        <dbReference type="SAM" id="MobiDB-lite"/>
    </source>
</evidence>
<dbReference type="NCBIfam" id="NF033547">
    <property type="entry name" value="transpos_IS1595"/>
    <property type="match status" value="1"/>
</dbReference>
<feature type="domain" description="ISXO2-like transposase" evidence="2">
    <location>
        <begin position="139"/>
        <end position="293"/>
    </location>
</feature>
<evidence type="ECO:0000313" key="3">
    <source>
        <dbReference type="EMBL" id="UTW08926.1"/>
    </source>
</evidence>
<dbReference type="PANTHER" id="PTHR33293:SF2">
    <property type="entry name" value="TRANSPOSASE"/>
    <property type="match status" value="1"/>
</dbReference>
<keyword evidence="4" id="KW-1185">Reference proteome</keyword>